<dbReference type="InterPro" id="IPR016897">
    <property type="entry name" value="SKP1"/>
</dbReference>
<dbReference type="Pfam" id="PF01466">
    <property type="entry name" value="Skp1"/>
    <property type="match status" value="1"/>
</dbReference>
<evidence type="ECO:0000256" key="1">
    <source>
        <dbReference type="ARBA" id="ARBA00009993"/>
    </source>
</evidence>
<evidence type="ECO:0000259" key="4">
    <source>
        <dbReference type="Pfam" id="PF01466"/>
    </source>
</evidence>
<keyword evidence="7" id="KW-1185">Reference proteome</keyword>
<evidence type="ECO:0000313" key="6">
    <source>
        <dbReference type="EMBL" id="VDK23756.1"/>
    </source>
</evidence>
<evidence type="ECO:0000259" key="5">
    <source>
        <dbReference type="Pfam" id="PF03931"/>
    </source>
</evidence>
<accession>A0A3P6NCV6</accession>
<dbReference type="GO" id="GO:0006511">
    <property type="term" value="P:ubiquitin-dependent protein catabolic process"/>
    <property type="evidence" value="ECO:0007669"/>
    <property type="project" value="InterPro"/>
</dbReference>
<dbReference type="GO" id="GO:0016567">
    <property type="term" value="P:protein ubiquitination"/>
    <property type="evidence" value="ECO:0007669"/>
    <property type="project" value="UniProtKB-UniPathway"/>
</dbReference>
<feature type="domain" description="SKP1 component dimerisation" evidence="4">
    <location>
        <begin position="76"/>
        <end position="116"/>
    </location>
</feature>
<dbReference type="InterPro" id="IPR001232">
    <property type="entry name" value="SKP1-like"/>
</dbReference>
<evidence type="ECO:0000256" key="3">
    <source>
        <dbReference type="PIRNR" id="PIRNR028729"/>
    </source>
</evidence>
<organism evidence="6 7">
    <name type="scientific">Taenia asiatica</name>
    <name type="common">Asian tapeworm</name>
    <dbReference type="NCBI Taxonomy" id="60517"/>
    <lineage>
        <taxon>Eukaryota</taxon>
        <taxon>Metazoa</taxon>
        <taxon>Spiralia</taxon>
        <taxon>Lophotrochozoa</taxon>
        <taxon>Platyhelminthes</taxon>
        <taxon>Cestoda</taxon>
        <taxon>Eucestoda</taxon>
        <taxon>Cyclophyllidea</taxon>
        <taxon>Taeniidae</taxon>
        <taxon>Taenia</taxon>
    </lineage>
</organism>
<name>A0A3P6NCV6_TAEAS</name>
<protein>
    <recommendedName>
        <fullName evidence="8">Skp1 domain-containing protein</fullName>
    </recommendedName>
</protein>
<dbReference type="InterPro" id="IPR036296">
    <property type="entry name" value="SKP1-like_dim_sf"/>
</dbReference>
<dbReference type="InterPro" id="IPR016073">
    <property type="entry name" value="Skp1_comp_POZ"/>
</dbReference>
<proteinExistence type="inferred from homology"/>
<feature type="domain" description="SKP1 component POZ" evidence="5">
    <location>
        <begin position="5"/>
        <end position="56"/>
    </location>
</feature>
<dbReference type="Pfam" id="PF03931">
    <property type="entry name" value="Skp1_POZ"/>
    <property type="match status" value="1"/>
</dbReference>
<keyword evidence="2 3" id="KW-0833">Ubl conjugation pathway</keyword>
<dbReference type="EMBL" id="UYRS01000638">
    <property type="protein sequence ID" value="VDK23756.1"/>
    <property type="molecule type" value="Genomic_DNA"/>
</dbReference>
<dbReference type="UniPathway" id="UPA00143"/>
<dbReference type="SMART" id="SM00512">
    <property type="entry name" value="Skp1"/>
    <property type="match status" value="1"/>
</dbReference>
<comment type="similarity">
    <text evidence="1 3">Belongs to the SKP1 family.</text>
</comment>
<gene>
    <name evidence="6" type="ORF">TASK_LOCUS1838</name>
</gene>
<dbReference type="InterPro" id="IPR011333">
    <property type="entry name" value="SKP1/BTB/POZ_sf"/>
</dbReference>
<dbReference type="Proteomes" id="UP000282613">
    <property type="component" value="Unassembled WGS sequence"/>
</dbReference>
<evidence type="ECO:0000256" key="2">
    <source>
        <dbReference type="ARBA" id="ARBA00022786"/>
    </source>
</evidence>
<dbReference type="Gene3D" id="3.30.710.10">
    <property type="entry name" value="Potassium Channel Kv1.1, Chain A"/>
    <property type="match status" value="2"/>
</dbReference>
<reference evidence="6 7" key="1">
    <citation type="submission" date="2018-11" db="EMBL/GenBank/DDBJ databases">
        <authorList>
            <consortium name="Pathogen Informatics"/>
        </authorList>
    </citation>
    <scope>NUCLEOTIDE SEQUENCE [LARGE SCALE GENOMIC DNA]</scope>
</reference>
<dbReference type="OrthoDB" id="2342932at2759"/>
<dbReference type="InterPro" id="IPR016072">
    <property type="entry name" value="Skp1_comp_dimer"/>
</dbReference>
<sequence>MRMSVKSLTADEVTFDVDLEIARQSVLIRDILDEAAEDDEPIPLPYVNADILRKFLQVDQETLVEPFIAAEFLDIKGLLEACCKSVANMIKGKTVEEIRETFNVESDSTSQEEEQVTWTS</sequence>
<dbReference type="PIRSF" id="PIRSF028729">
    <property type="entry name" value="E3_ubiquit_lig_SCF_Skp"/>
    <property type="match status" value="1"/>
</dbReference>
<dbReference type="SUPFAM" id="SSF81382">
    <property type="entry name" value="Skp1 dimerisation domain-like"/>
    <property type="match status" value="1"/>
</dbReference>
<evidence type="ECO:0000313" key="7">
    <source>
        <dbReference type="Proteomes" id="UP000282613"/>
    </source>
</evidence>
<dbReference type="SUPFAM" id="SSF54695">
    <property type="entry name" value="POZ domain"/>
    <property type="match status" value="1"/>
</dbReference>
<comment type="pathway">
    <text evidence="3">Protein modification; protein ubiquitination.</text>
</comment>
<evidence type="ECO:0008006" key="8">
    <source>
        <dbReference type="Google" id="ProtNLM"/>
    </source>
</evidence>
<dbReference type="AlphaFoldDB" id="A0A3P6NCV6"/>
<dbReference type="PANTHER" id="PTHR11165">
    <property type="entry name" value="SKP1"/>
    <property type="match status" value="1"/>
</dbReference>